<dbReference type="GO" id="GO:0006635">
    <property type="term" value="P:fatty acid beta-oxidation"/>
    <property type="evidence" value="ECO:0007669"/>
    <property type="project" value="TreeGrafter"/>
</dbReference>
<name>A0A917QCK2_9HYPH</name>
<accession>A0A917QCK2</accession>
<dbReference type="SUPFAM" id="SSF51735">
    <property type="entry name" value="NAD(P)-binding Rossmann-fold domains"/>
    <property type="match status" value="1"/>
</dbReference>
<dbReference type="InterPro" id="IPR008927">
    <property type="entry name" value="6-PGluconate_DH-like_C_sf"/>
</dbReference>
<evidence type="ECO:0000256" key="6">
    <source>
        <dbReference type="ARBA" id="ARBA00023002"/>
    </source>
</evidence>
<evidence type="ECO:0000256" key="4">
    <source>
        <dbReference type="ARBA" id="ARBA00022832"/>
    </source>
</evidence>
<evidence type="ECO:0000256" key="3">
    <source>
        <dbReference type="ARBA" id="ARBA00011245"/>
    </source>
</evidence>
<dbReference type="SUPFAM" id="SSF48179">
    <property type="entry name" value="6-phosphogluconate dehydrogenase C-terminal domain-like"/>
    <property type="match status" value="2"/>
</dbReference>
<gene>
    <name evidence="16" type="ORF">GCM10011322_33240</name>
</gene>
<evidence type="ECO:0000256" key="7">
    <source>
        <dbReference type="ARBA" id="ARBA00023027"/>
    </source>
</evidence>
<dbReference type="Pfam" id="PF02737">
    <property type="entry name" value="3HCDH_N"/>
    <property type="match status" value="1"/>
</dbReference>
<dbReference type="InterPro" id="IPR001753">
    <property type="entry name" value="Enoyl-CoA_hydra/iso"/>
</dbReference>
<keyword evidence="10" id="KW-0413">Isomerase</keyword>
<evidence type="ECO:0000256" key="2">
    <source>
        <dbReference type="ARBA" id="ARBA00005005"/>
    </source>
</evidence>
<dbReference type="FunFam" id="1.10.1040.50:FF:000006">
    <property type="entry name" value="Peroxisomal bifunctional enzyme"/>
    <property type="match status" value="1"/>
</dbReference>
<evidence type="ECO:0000313" key="17">
    <source>
        <dbReference type="Proteomes" id="UP000600449"/>
    </source>
</evidence>
<organism evidence="16 17">
    <name type="scientific">Salinarimonas ramus</name>
    <dbReference type="NCBI Taxonomy" id="690164"/>
    <lineage>
        <taxon>Bacteria</taxon>
        <taxon>Pseudomonadati</taxon>
        <taxon>Pseudomonadota</taxon>
        <taxon>Alphaproteobacteria</taxon>
        <taxon>Hyphomicrobiales</taxon>
        <taxon>Salinarimonadaceae</taxon>
        <taxon>Salinarimonas</taxon>
    </lineage>
</organism>
<feature type="domain" description="3-hydroxyacyl-CoA dehydrogenase C-terminal" evidence="14">
    <location>
        <begin position="485"/>
        <end position="569"/>
    </location>
</feature>
<keyword evidence="5" id="KW-0442">Lipid degradation</keyword>
<dbReference type="FunFam" id="3.40.50.720:FF:000009">
    <property type="entry name" value="Fatty oxidation complex, alpha subunit"/>
    <property type="match status" value="1"/>
</dbReference>
<evidence type="ECO:0000256" key="9">
    <source>
        <dbReference type="ARBA" id="ARBA00023140"/>
    </source>
</evidence>
<comment type="catalytic activity">
    <reaction evidence="13">
        <text>a (3S)-3-hydroxyacyl-CoA + NAD(+) = a 3-oxoacyl-CoA + NADH + H(+)</text>
        <dbReference type="Rhea" id="RHEA:22432"/>
        <dbReference type="ChEBI" id="CHEBI:15378"/>
        <dbReference type="ChEBI" id="CHEBI:57318"/>
        <dbReference type="ChEBI" id="CHEBI:57540"/>
        <dbReference type="ChEBI" id="CHEBI:57945"/>
        <dbReference type="ChEBI" id="CHEBI:90726"/>
        <dbReference type="EC" id="1.1.1.35"/>
    </reaction>
</comment>
<evidence type="ECO:0000259" key="15">
    <source>
        <dbReference type="Pfam" id="PF02737"/>
    </source>
</evidence>
<keyword evidence="11" id="KW-0456">Lyase</keyword>
<keyword evidence="4" id="KW-0276">Fatty acid metabolism</keyword>
<dbReference type="GO" id="GO:0004300">
    <property type="term" value="F:enoyl-CoA hydratase activity"/>
    <property type="evidence" value="ECO:0007669"/>
    <property type="project" value="UniProtKB-ARBA"/>
</dbReference>
<dbReference type="GO" id="GO:0070403">
    <property type="term" value="F:NAD+ binding"/>
    <property type="evidence" value="ECO:0007669"/>
    <property type="project" value="InterPro"/>
</dbReference>
<dbReference type="Proteomes" id="UP000600449">
    <property type="component" value="Unassembled WGS sequence"/>
</dbReference>
<comment type="caution">
    <text evidence="16">The sequence shown here is derived from an EMBL/GenBank/DDBJ whole genome shotgun (WGS) entry which is preliminary data.</text>
</comment>
<evidence type="ECO:0000256" key="1">
    <source>
        <dbReference type="ARBA" id="ARBA00004275"/>
    </source>
</evidence>
<feature type="domain" description="3-hydroxyacyl-CoA dehydrogenase NAD binding" evidence="15">
    <location>
        <begin position="305"/>
        <end position="480"/>
    </location>
</feature>
<feature type="domain" description="3-hydroxyacyl-CoA dehydrogenase C-terminal" evidence="14">
    <location>
        <begin position="604"/>
        <end position="688"/>
    </location>
</feature>
<sequence length="694" mass="73497">MTAGADIVTLDHEGEIAIVTLDNPPVNATSAALRAGLVEAIGRVCADEAVRAIVLICAGRTFVAGADVNEFGKPRAEPSLQDVMAALEGATTPIVAAVHGTALGGGFELAMACHHRIATPKAAFGLPEVSLGVIPGAGGTQRLPRLAGVATALGVIVEGKRLVGAAALEAGVVDALAASEESLRADAIAFARDLLARNLPRERLLRRVRDETGKLAPDPAAFEAARAYAAKRLRGQVAPVRAIACVEAALDRPFEEGLALERETFRELETGPQSKALRHAFFAEREAAKIPGIGKDVPTRPIERVGIVGAGTMGTGIAMAFLDAGFPVTIVEAKDEALARGRGMIEKTYAGAADKGRISRREAEVRLGRLATSLSYDDLADADLVVEAAFETMEVKQAVFQALDRVAKPGALLATNTSYLDVDEIAAATARPQDVLGLHFFSPANIMKLLEVVRAEKTAPDAIATAMALAKRLRKIAVCVGVAHGFVGNRMLARRQAEATNLVLEGAMPWDVDRVLVAFGLPMGPFQMSDLAGLDLGWSRETSKGETLKERLCERDRRGQKTKAGFYDYDDARKGSPSAVTEEIVLAMSAEKGIARRAISDEEILERCLYPMIAEGARILEEGKAIRGSDIDVVWINGYGFPAWRGGPMFFADETGLAAIVDALDRHAATHGEAYGAPALLRRLAAEGGRLSDI</sequence>
<dbReference type="Pfam" id="PF00378">
    <property type="entry name" value="ECH_1"/>
    <property type="match status" value="1"/>
</dbReference>
<evidence type="ECO:0000256" key="11">
    <source>
        <dbReference type="ARBA" id="ARBA00023239"/>
    </source>
</evidence>
<evidence type="ECO:0000256" key="5">
    <source>
        <dbReference type="ARBA" id="ARBA00022963"/>
    </source>
</evidence>
<keyword evidence="12" id="KW-0511">Multifunctional enzyme</keyword>
<keyword evidence="6" id="KW-0560">Oxidoreductase</keyword>
<dbReference type="InterPro" id="IPR029045">
    <property type="entry name" value="ClpP/crotonase-like_dom_sf"/>
</dbReference>
<keyword evidence="8" id="KW-0443">Lipid metabolism</keyword>
<dbReference type="Gene3D" id="3.90.226.10">
    <property type="entry name" value="2-enoyl-CoA Hydratase, Chain A, domain 1"/>
    <property type="match status" value="1"/>
</dbReference>
<dbReference type="AlphaFoldDB" id="A0A917QCK2"/>
<evidence type="ECO:0000256" key="8">
    <source>
        <dbReference type="ARBA" id="ARBA00023098"/>
    </source>
</evidence>
<dbReference type="SUPFAM" id="SSF52096">
    <property type="entry name" value="ClpP/crotonase"/>
    <property type="match status" value="1"/>
</dbReference>
<protein>
    <submittedName>
        <fullName evidence="16">3-hydroxyacyl-CoA dehydrogenase</fullName>
    </submittedName>
</protein>
<keyword evidence="9" id="KW-0576">Peroxisome</keyword>
<dbReference type="RefSeq" id="WP_188914377.1">
    <property type="nucleotide sequence ID" value="NZ_BMMF01000010.1"/>
</dbReference>
<dbReference type="EMBL" id="BMMF01000010">
    <property type="protein sequence ID" value="GGK43486.1"/>
    <property type="molecule type" value="Genomic_DNA"/>
</dbReference>
<proteinExistence type="predicted"/>
<dbReference type="Gene3D" id="1.10.1040.50">
    <property type="match status" value="1"/>
</dbReference>
<dbReference type="Pfam" id="PF00725">
    <property type="entry name" value="3HCDH"/>
    <property type="match status" value="2"/>
</dbReference>
<dbReference type="Gene3D" id="3.40.50.720">
    <property type="entry name" value="NAD(P)-binding Rossmann-like Domain"/>
    <property type="match status" value="1"/>
</dbReference>
<evidence type="ECO:0000259" key="14">
    <source>
        <dbReference type="Pfam" id="PF00725"/>
    </source>
</evidence>
<dbReference type="InterPro" id="IPR036291">
    <property type="entry name" value="NAD(P)-bd_dom_sf"/>
</dbReference>
<comment type="subunit">
    <text evidence="3">Monomer.</text>
</comment>
<dbReference type="GO" id="GO:0003857">
    <property type="term" value="F:(3S)-3-hydroxyacyl-CoA dehydrogenase (NAD+) activity"/>
    <property type="evidence" value="ECO:0007669"/>
    <property type="project" value="UniProtKB-EC"/>
</dbReference>
<comment type="pathway">
    <text evidence="2">Lipid metabolism; fatty acid beta-oxidation.</text>
</comment>
<dbReference type="PANTHER" id="PTHR23309:SF49">
    <property type="entry name" value="PEROXISOMAL BIFUNCTIONAL ENZYME"/>
    <property type="match status" value="1"/>
</dbReference>
<keyword evidence="7" id="KW-0520">NAD</keyword>
<evidence type="ECO:0000256" key="12">
    <source>
        <dbReference type="ARBA" id="ARBA00023268"/>
    </source>
</evidence>
<dbReference type="CDD" id="cd06558">
    <property type="entry name" value="crotonase-like"/>
    <property type="match status" value="1"/>
</dbReference>
<dbReference type="GO" id="GO:0016853">
    <property type="term" value="F:isomerase activity"/>
    <property type="evidence" value="ECO:0007669"/>
    <property type="project" value="UniProtKB-KW"/>
</dbReference>
<reference evidence="16 17" key="1">
    <citation type="journal article" date="2014" name="Int. J. Syst. Evol. Microbiol.">
        <title>Complete genome sequence of Corynebacterium casei LMG S-19264T (=DSM 44701T), isolated from a smear-ripened cheese.</title>
        <authorList>
            <consortium name="US DOE Joint Genome Institute (JGI-PGF)"/>
            <person name="Walter F."/>
            <person name="Albersmeier A."/>
            <person name="Kalinowski J."/>
            <person name="Ruckert C."/>
        </authorList>
    </citation>
    <scope>NUCLEOTIDE SEQUENCE [LARGE SCALE GENOMIC DNA]</scope>
    <source>
        <strain evidence="16 17">CGMCC 1.9161</strain>
    </source>
</reference>
<dbReference type="InterPro" id="IPR006176">
    <property type="entry name" value="3-OHacyl-CoA_DH_NAD-bd"/>
</dbReference>
<dbReference type="InterPro" id="IPR006108">
    <property type="entry name" value="3HC_DH_C"/>
</dbReference>
<evidence type="ECO:0000313" key="16">
    <source>
        <dbReference type="EMBL" id="GGK43486.1"/>
    </source>
</evidence>
<keyword evidence="17" id="KW-1185">Reference proteome</keyword>
<comment type="subcellular location">
    <subcellularLocation>
        <location evidence="1">Peroxisome</location>
    </subcellularLocation>
</comment>
<evidence type="ECO:0000256" key="13">
    <source>
        <dbReference type="ARBA" id="ARBA00049556"/>
    </source>
</evidence>
<evidence type="ECO:0000256" key="10">
    <source>
        <dbReference type="ARBA" id="ARBA00023235"/>
    </source>
</evidence>
<dbReference type="PANTHER" id="PTHR23309">
    <property type="entry name" value="3-HYDROXYACYL-COA DEHYROGENASE"/>
    <property type="match status" value="1"/>
</dbReference>